<protein>
    <submittedName>
        <fullName evidence="2 3">Glomulin isoform X1</fullName>
    </submittedName>
</protein>
<dbReference type="OrthoDB" id="619536at2759"/>
<dbReference type="RefSeq" id="XP_034293121.1">
    <property type="nucleotide sequence ID" value="XM_034437230.1"/>
</dbReference>
<evidence type="ECO:0000313" key="5">
    <source>
        <dbReference type="RefSeq" id="XP_034293122.1"/>
    </source>
</evidence>
<proteinExistence type="predicted"/>
<dbReference type="RefSeq" id="XP_034293122.1">
    <property type="nucleotide sequence ID" value="XM_034437231.1"/>
</dbReference>
<dbReference type="RefSeq" id="XP_034293118.1">
    <property type="nucleotide sequence ID" value="XM_034437227.1"/>
</dbReference>
<dbReference type="OMA" id="TLCPMEH"/>
<dbReference type="InterPro" id="IPR019516">
    <property type="entry name" value="Glomulin/ALF4"/>
</dbReference>
<organism evidence="1 2">
    <name type="scientific">Pantherophis guttatus</name>
    <name type="common">Corn snake</name>
    <name type="synonym">Elaphe guttata</name>
    <dbReference type="NCBI Taxonomy" id="94885"/>
    <lineage>
        <taxon>Eukaryota</taxon>
        <taxon>Metazoa</taxon>
        <taxon>Chordata</taxon>
        <taxon>Craniata</taxon>
        <taxon>Vertebrata</taxon>
        <taxon>Euteleostomi</taxon>
        <taxon>Lepidosauria</taxon>
        <taxon>Squamata</taxon>
        <taxon>Bifurcata</taxon>
        <taxon>Unidentata</taxon>
        <taxon>Episquamata</taxon>
        <taxon>Toxicofera</taxon>
        <taxon>Serpentes</taxon>
        <taxon>Colubroidea</taxon>
        <taxon>Colubridae</taxon>
        <taxon>Colubrinae</taxon>
        <taxon>Pantherophis</taxon>
    </lineage>
</organism>
<evidence type="ECO:0000313" key="4">
    <source>
        <dbReference type="RefSeq" id="XP_034293121.1"/>
    </source>
</evidence>
<gene>
    <name evidence="2 3 4 5" type="primary">GLMN</name>
</gene>
<dbReference type="GeneID" id="117677185"/>
<dbReference type="GO" id="GO:0055105">
    <property type="term" value="F:ubiquitin-protein transferase inhibitor activity"/>
    <property type="evidence" value="ECO:0007669"/>
    <property type="project" value="TreeGrafter"/>
</dbReference>
<name>A0A6P9DA13_PANGU</name>
<sequence length="600" mass="68831">MAKELQEIIQRCQFLDEENFKGEDYNLFQVAGQKCFEEGNIAEVLEIVQNEKNVLNFFTLQVIIKNMGWNLIGPLLRCMLKQGQDDVERQYCMKMLDKLVELCSAKELILGFLEQIEQASMEQTSSVILLLLKPLQEALLKLDTKKAYSVGLSLSTILSQLSLLPIPYTKQQLQEDQHGLCQCLNALAQFVRPFVHEIVHHMEIISGGNCNDLKEELLGFCLKSLKYPLLMAELDPLPEEMAENPLRQFAAEIVGILADIRELFPQVRFQPICKRENWDDEDILEMNKEQSSDALACLAYIVFVQDCFGVDCLPIVFNPSYILQCNMVHIRALLKRTEEPVLSKGLALLENCLLRLENSSLFLQYLEFEGCITTPQDLVKIMTQCPFETLRKKSLKILQLYLDKFDEEGKYILFRCILKTSNHSGVEGHIIQNIKNQIDLSLKREEGSKFFTGLQLVSLLDMVLSLPEGAETDLLQHSDRIMASLNLLRYLLIKDNEDVNKTCVWTELYKIEINFLKPLHTGLNMSRAHYEAEIKRKKENKRAEPRSSKRACFQLIAKAKMSGITKDMELQALHSALFTFDLMESVLARVEELIENKGCN</sequence>
<accession>A0A6P9DA13</accession>
<evidence type="ECO:0000313" key="3">
    <source>
        <dbReference type="RefSeq" id="XP_034293120.1"/>
    </source>
</evidence>
<evidence type="ECO:0000313" key="2">
    <source>
        <dbReference type="RefSeq" id="XP_034293118.1"/>
    </source>
</evidence>
<dbReference type="RefSeq" id="XP_034293120.1">
    <property type="nucleotide sequence ID" value="XM_034437229.1"/>
</dbReference>
<dbReference type="InterPro" id="IPR013877">
    <property type="entry name" value="YAP-bd/ALF4/Glomulin"/>
</dbReference>
<evidence type="ECO:0000313" key="1">
    <source>
        <dbReference type="Proteomes" id="UP001652622"/>
    </source>
</evidence>
<dbReference type="PANTHER" id="PTHR15430">
    <property type="entry name" value="GLOMULIN"/>
    <property type="match status" value="1"/>
</dbReference>
<dbReference type="KEGG" id="pgut:117677185"/>
<dbReference type="PANTHER" id="PTHR15430:SF1">
    <property type="entry name" value="GLOMULIN"/>
    <property type="match status" value="1"/>
</dbReference>
<dbReference type="AlphaFoldDB" id="A0A6P9DA13"/>
<dbReference type="GO" id="GO:0005737">
    <property type="term" value="C:cytoplasm"/>
    <property type="evidence" value="ECO:0007669"/>
    <property type="project" value="TreeGrafter"/>
</dbReference>
<dbReference type="Pfam" id="PF08568">
    <property type="entry name" value="Kinetochor_Ybp2"/>
    <property type="match status" value="1"/>
</dbReference>
<keyword evidence="1" id="KW-1185">Reference proteome</keyword>
<dbReference type="CTD" id="11146"/>
<dbReference type="Proteomes" id="UP001652622">
    <property type="component" value="Unplaced"/>
</dbReference>
<reference evidence="2 3" key="1">
    <citation type="submission" date="2025-04" db="UniProtKB">
        <authorList>
            <consortium name="RefSeq"/>
        </authorList>
    </citation>
    <scope>IDENTIFICATION</scope>
    <source>
        <tissue evidence="2 3">Blood</tissue>
    </source>
</reference>